<dbReference type="RefSeq" id="WP_387249184.1">
    <property type="nucleotide sequence ID" value="NZ_JBIALX010000001.1"/>
</dbReference>
<name>A0ABW6NFD8_9NOCA</name>
<evidence type="ECO:0000313" key="3">
    <source>
        <dbReference type="Proteomes" id="UP001601521"/>
    </source>
</evidence>
<keyword evidence="3" id="KW-1185">Reference proteome</keyword>
<feature type="transmembrane region" description="Helical" evidence="1">
    <location>
        <begin position="86"/>
        <end position="108"/>
    </location>
</feature>
<evidence type="ECO:0000256" key="1">
    <source>
        <dbReference type="SAM" id="Phobius"/>
    </source>
</evidence>
<keyword evidence="1" id="KW-1133">Transmembrane helix</keyword>
<proteinExistence type="predicted"/>
<sequence length="154" mass="16865">MPHAAAQEIRTDRIQLGVDTRITLLIAGLLFLWALLLGVWKYHGMRTSPEGHAHPYVDIAHRAALMYSFAALLLAVFVELSDWPTAVNLVAALVVLGFFAGAIGSYCLHGLRRDTTNQFRGGIGLPLRSAMYALIVCEIGGFLVPFTGFVHARF</sequence>
<comment type="caution">
    <text evidence="2">The sequence shown here is derived from an EMBL/GenBank/DDBJ whole genome shotgun (WGS) entry which is preliminary data.</text>
</comment>
<feature type="transmembrane region" description="Helical" evidence="1">
    <location>
        <begin position="63"/>
        <end position="80"/>
    </location>
</feature>
<protein>
    <recommendedName>
        <fullName evidence="4">Integral membrane protein</fullName>
    </recommendedName>
</protein>
<dbReference type="Proteomes" id="UP001601521">
    <property type="component" value="Unassembled WGS sequence"/>
</dbReference>
<keyword evidence="1" id="KW-0472">Membrane</keyword>
<evidence type="ECO:0000313" key="2">
    <source>
        <dbReference type="EMBL" id="MFF0452384.1"/>
    </source>
</evidence>
<organism evidence="2 3">
    <name type="scientific">Nocardia africana</name>
    <dbReference type="NCBI Taxonomy" id="134964"/>
    <lineage>
        <taxon>Bacteria</taxon>
        <taxon>Bacillati</taxon>
        <taxon>Actinomycetota</taxon>
        <taxon>Actinomycetes</taxon>
        <taxon>Mycobacteriales</taxon>
        <taxon>Nocardiaceae</taxon>
        <taxon>Nocardia</taxon>
    </lineage>
</organism>
<gene>
    <name evidence="2" type="ORF">ACFYTH_03325</name>
</gene>
<keyword evidence="1" id="KW-0812">Transmembrane</keyword>
<feature type="transmembrane region" description="Helical" evidence="1">
    <location>
        <begin position="129"/>
        <end position="152"/>
    </location>
</feature>
<feature type="transmembrane region" description="Helical" evidence="1">
    <location>
        <begin position="22"/>
        <end position="42"/>
    </location>
</feature>
<accession>A0ABW6NFD8</accession>
<dbReference type="EMBL" id="JBIALX010000001">
    <property type="protein sequence ID" value="MFF0452384.1"/>
    <property type="molecule type" value="Genomic_DNA"/>
</dbReference>
<evidence type="ECO:0008006" key="4">
    <source>
        <dbReference type="Google" id="ProtNLM"/>
    </source>
</evidence>
<reference evidence="2 3" key="1">
    <citation type="submission" date="2024-10" db="EMBL/GenBank/DDBJ databases">
        <title>The Natural Products Discovery Center: Release of the First 8490 Sequenced Strains for Exploring Actinobacteria Biosynthetic Diversity.</title>
        <authorList>
            <person name="Kalkreuter E."/>
            <person name="Kautsar S.A."/>
            <person name="Yang D."/>
            <person name="Bader C.D."/>
            <person name="Teijaro C.N."/>
            <person name="Fluegel L."/>
            <person name="Davis C.M."/>
            <person name="Simpson J.R."/>
            <person name="Lauterbach L."/>
            <person name="Steele A.D."/>
            <person name="Gui C."/>
            <person name="Meng S."/>
            <person name="Li G."/>
            <person name="Viehrig K."/>
            <person name="Ye F."/>
            <person name="Su P."/>
            <person name="Kiefer A.F."/>
            <person name="Nichols A."/>
            <person name="Cepeda A.J."/>
            <person name="Yan W."/>
            <person name="Fan B."/>
            <person name="Jiang Y."/>
            <person name="Adhikari A."/>
            <person name="Zheng C.-J."/>
            <person name="Schuster L."/>
            <person name="Cowan T.M."/>
            <person name="Smanski M.J."/>
            <person name="Chevrette M.G."/>
            <person name="De Carvalho L.P.S."/>
            <person name="Shen B."/>
        </authorList>
    </citation>
    <scope>NUCLEOTIDE SEQUENCE [LARGE SCALE GENOMIC DNA]</scope>
    <source>
        <strain evidence="2 3">NPDC004550</strain>
    </source>
</reference>